<dbReference type="EMBL" id="MOBM01000039">
    <property type="protein sequence ID" value="RON13056.1"/>
    <property type="molecule type" value="Genomic_DNA"/>
</dbReference>
<dbReference type="Gene3D" id="1.25.40.10">
    <property type="entry name" value="Tetratricopeptide repeat domain"/>
    <property type="match status" value="1"/>
</dbReference>
<dbReference type="Proteomes" id="UP000284002">
    <property type="component" value="Unassembled WGS sequence"/>
</dbReference>
<organism evidence="1 2">
    <name type="scientific">Pseudomonas frederiksbergensis</name>
    <dbReference type="NCBI Taxonomy" id="104087"/>
    <lineage>
        <taxon>Bacteria</taxon>
        <taxon>Pseudomonadati</taxon>
        <taxon>Pseudomonadota</taxon>
        <taxon>Gammaproteobacteria</taxon>
        <taxon>Pseudomonadales</taxon>
        <taxon>Pseudomonadaceae</taxon>
        <taxon>Pseudomonas</taxon>
    </lineage>
</organism>
<dbReference type="RefSeq" id="WP_123360705.1">
    <property type="nucleotide sequence ID" value="NZ_MOBM01000039.1"/>
</dbReference>
<protein>
    <submittedName>
        <fullName evidence="1">Uncharacterized protein</fullName>
    </submittedName>
</protein>
<comment type="caution">
    <text evidence="1">The sequence shown here is derived from an EMBL/GenBank/DDBJ whole genome shotgun (WGS) entry which is preliminary data.</text>
</comment>
<dbReference type="SUPFAM" id="SSF48452">
    <property type="entry name" value="TPR-like"/>
    <property type="match status" value="1"/>
</dbReference>
<dbReference type="AlphaFoldDB" id="A0A423HIM9"/>
<gene>
    <name evidence="1" type="ORF">BK662_29140</name>
</gene>
<reference evidence="1 2" key="1">
    <citation type="submission" date="2016-10" db="EMBL/GenBank/DDBJ databases">
        <title>Comparative genome analysis of multiple Pseudomonas spp. focuses on biocontrol and plant growth promoting traits.</title>
        <authorList>
            <person name="Tao X.-Y."/>
            <person name="Taylor C.G."/>
        </authorList>
    </citation>
    <scope>NUCLEOTIDE SEQUENCE [LARGE SCALE GENOMIC DNA]</scope>
    <source>
        <strain evidence="1 2">36C6</strain>
    </source>
</reference>
<proteinExistence type="predicted"/>
<accession>A0A423HIM9</accession>
<sequence length="708" mass="81039">MSLTADELIEKAKDQRVRKRYKEALVSAMAAAEAEPDNASAWWHVALSRWDMGDANNVIPALRKTLELAPQFTTGWVYLGRALMKVGEKGAKDAFMEALECDSDSLEALEALSGIYANEDNVDQDDEELLILTHIEMLASLSNFQINRFGILNYRNNHFFEAIKYWQQGATFSDHPASLYNLGLAYSHPEISQDADAVDMWRLTSRRFPDYEPPIKSLSNALPRLQQLASNARLQGDTLLPKEQWYTHYLNPFELLNPPNNLDLDDFDSKAMQRLKKSLLQEIDLEDGIVSWIPGITIDKSKAIGVCEELNNERKRAFHWYVFQNKPLLAFLCKGAHEHFLVDELESHLDTIELLNNEDNGFREWLSDIFASQFDRVLSKVIDSRNFIVLECLLDGRRWVASSRADICFENARRLVDRLLDPLRKAKHNADSKKYSTSSIREILETNALVVILNLLPAYFRDYQNDAVTQIRSIAISCSNSHGDSSLAREMLQLTKVFRFKSIDLNQRLEEDFEKIEELILEERKDEAKLSSGSESWEITKEGVKKGERFIAAADVHSVRWGALVTRDSLGEVYDFFFVATSKKNDMKIIFSWKTKDITVGQKYFGDLINAAINYLLPQVMRWMENQLQAGLTLHIGPCKVSSQGIKFETSGWIFTTPHLVPWRRVRVTIENGDVIVSDEQSRKVRISLSLREVDNAPMLSFLANTYN</sequence>
<evidence type="ECO:0000313" key="1">
    <source>
        <dbReference type="EMBL" id="RON13056.1"/>
    </source>
</evidence>
<evidence type="ECO:0000313" key="2">
    <source>
        <dbReference type="Proteomes" id="UP000284002"/>
    </source>
</evidence>
<dbReference type="InterPro" id="IPR011990">
    <property type="entry name" value="TPR-like_helical_dom_sf"/>
</dbReference>
<name>A0A423HIM9_9PSED</name>